<dbReference type="GO" id="GO:0004582">
    <property type="term" value="F:dolichyl-phosphate beta-D-mannosyltransferase activity"/>
    <property type="evidence" value="ECO:0007669"/>
    <property type="project" value="InterPro"/>
</dbReference>
<dbReference type="GO" id="GO:0006488">
    <property type="term" value="P:dolichol-linked oligosaccharide biosynthetic process"/>
    <property type="evidence" value="ECO:0007669"/>
    <property type="project" value="TreeGrafter"/>
</dbReference>
<evidence type="ECO:0000313" key="4">
    <source>
        <dbReference type="EMBL" id="KAA8528823.1"/>
    </source>
</evidence>
<dbReference type="AlphaFoldDB" id="A0A5J5ACZ6"/>
<feature type="transmembrane region" description="Helical" evidence="3">
    <location>
        <begin position="137"/>
        <end position="158"/>
    </location>
</feature>
<accession>A0A5J5ACZ6</accession>
<dbReference type="GO" id="GO:0006506">
    <property type="term" value="P:GPI anchor biosynthetic process"/>
    <property type="evidence" value="ECO:0007669"/>
    <property type="project" value="TreeGrafter"/>
</dbReference>
<evidence type="ECO:0000313" key="5">
    <source>
        <dbReference type="Proteomes" id="UP000325577"/>
    </source>
</evidence>
<dbReference type="InterPro" id="IPR039528">
    <property type="entry name" value="DPM1-like"/>
</dbReference>
<proteinExistence type="predicted"/>
<dbReference type="OrthoDB" id="2603at2759"/>
<keyword evidence="1" id="KW-0328">Glycosyltransferase</keyword>
<evidence type="ECO:0000256" key="3">
    <source>
        <dbReference type="SAM" id="Phobius"/>
    </source>
</evidence>
<dbReference type="PANTHER" id="PTHR43398">
    <property type="entry name" value="DOLICHOL-PHOSPHATE MANNOSYLTRANSFERASE SUBUNIT 1"/>
    <property type="match status" value="1"/>
</dbReference>
<dbReference type="GO" id="GO:0005789">
    <property type="term" value="C:endoplasmic reticulum membrane"/>
    <property type="evidence" value="ECO:0007669"/>
    <property type="project" value="TreeGrafter"/>
</dbReference>
<dbReference type="EMBL" id="CM018045">
    <property type="protein sequence ID" value="KAA8528823.1"/>
    <property type="molecule type" value="Genomic_DNA"/>
</dbReference>
<organism evidence="4 5">
    <name type="scientific">Nyssa sinensis</name>
    <dbReference type="NCBI Taxonomy" id="561372"/>
    <lineage>
        <taxon>Eukaryota</taxon>
        <taxon>Viridiplantae</taxon>
        <taxon>Streptophyta</taxon>
        <taxon>Embryophyta</taxon>
        <taxon>Tracheophyta</taxon>
        <taxon>Spermatophyta</taxon>
        <taxon>Magnoliopsida</taxon>
        <taxon>eudicotyledons</taxon>
        <taxon>Gunneridae</taxon>
        <taxon>Pentapetalae</taxon>
        <taxon>asterids</taxon>
        <taxon>Cornales</taxon>
        <taxon>Nyssaceae</taxon>
        <taxon>Nyssa</taxon>
    </lineage>
</organism>
<keyword evidence="5" id="KW-1185">Reference proteome</keyword>
<keyword evidence="3" id="KW-0812">Transmembrane</keyword>
<keyword evidence="3" id="KW-0472">Membrane</keyword>
<evidence type="ECO:0000256" key="1">
    <source>
        <dbReference type="ARBA" id="ARBA00022676"/>
    </source>
</evidence>
<reference evidence="4 5" key="1">
    <citation type="submission" date="2019-09" db="EMBL/GenBank/DDBJ databases">
        <title>A chromosome-level genome assembly of the Chinese tupelo Nyssa sinensis.</title>
        <authorList>
            <person name="Yang X."/>
            <person name="Kang M."/>
            <person name="Yang Y."/>
            <person name="Xiong H."/>
            <person name="Wang M."/>
            <person name="Zhang Z."/>
            <person name="Wang Z."/>
            <person name="Wu H."/>
            <person name="Ma T."/>
            <person name="Liu J."/>
            <person name="Xi Z."/>
        </authorList>
    </citation>
    <scope>NUCLEOTIDE SEQUENCE [LARGE SCALE GENOMIC DNA]</scope>
    <source>
        <strain evidence="4">J267</strain>
        <tissue evidence="4">Leaf</tissue>
    </source>
</reference>
<dbReference type="PANTHER" id="PTHR43398:SF1">
    <property type="entry name" value="DOLICHOL-PHOSPHATE MANNOSYLTRANSFERASE SUBUNIT 1"/>
    <property type="match status" value="1"/>
</dbReference>
<keyword evidence="2" id="KW-0808">Transferase</keyword>
<evidence type="ECO:0000256" key="2">
    <source>
        <dbReference type="ARBA" id="ARBA00022679"/>
    </source>
</evidence>
<dbReference type="GO" id="GO:0035269">
    <property type="term" value="P:protein O-linked glycosylation via mannose"/>
    <property type="evidence" value="ECO:0007669"/>
    <property type="project" value="TreeGrafter"/>
</dbReference>
<feature type="transmembrane region" description="Helical" evidence="3">
    <location>
        <begin position="178"/>
        <end position="199"/>
    </location>
</feature>
<gene>
    <name evidence="4" type="ORF">F0562_036178</name>
</gene>
<name>A0A5J5ACZ6_9ASTE</name>
<sequence length="228" mass="25337">MPIYHTMKQMGTGANIVNRTRYVKGGGLHGWNLIQKLTCRGANVLVQTILWPGASELTRSFRLYRKSVLEDVISSCVSKGYIFQMEMIVQARRKGYHIKELDKTTQLGLRSCACKCSGSFALIYDLRGALFNQDVDVVGLIVSLHLLTLSGLKGYLVVGAKGIIHGGGYRTPHNSPFMVIYVFFPYMDITSFILAFSYCHLVLSDPKITLVPVCQLIVKVGQPLLFVA</sequence>
<dbReference type="Proteomes" id="UP000325577">
    <property type="component" value="Linkage Group LG21"/>
</dbReference>
<protein>
    <submittedName>
        <fullName evidence="4">Uncharacterized protein</fullName>
    </submittedName>
</protein>
<keyword evidence="3" id="KW-1133">Transmembrane helix</keyword>